<feature type="compositionally biased region" description="Basic and acidic residues" evidence="7">
    <location>
        <begin position="464"/>
        <end position="487"/>
    </location>
</feature>
<evidence type="ECO:0000256" key="5">
    <source>
        <dbReference type="ARBA" id="ARBA00023212"/>
    </source>
</evidence>
<comment type="subcellular location">
    <subcellularLocation>
        <location evidence="1">Cytoplasm</location>
        <location evidence="1">Cytoskeleton</location>
        <location evidence="1">Microtubule organizing center</location>
        <location evidence="1">Centrosome</location>
    </subcellularLocation>
</comment>
<dbReference type="GO" id="GO:0005813">
    <property type="term" value="C:centrosome"/>
    <property type="evidence" value="ECO:0007669"/>
    <property type="project" value="UniProtKB-SubCell"/>
</dbReference>
<feature type="compositionally biased region" description="Acidic residues" evidence="7">
    <location>
        <begin position="498"/>
        <end position="512"/>
    </location>
</feature>
<dbReference type="InterPro" id="IPR002048">
    <property type="entry name" value="EF_hand_dom"/>
</dbReference>
<feature type="region of interest" description="Disordered" evidence="7">
    <location>
        <begin position="464"/>
        <end position="536"/>
    </location>
</feature>
<evidence type="ECO:0000256" key="2">
    <source>
        <dbReference type="ARBA" id="ARBA00022490"/>
    </source>
</evidence>
<evidence type="ECO:0000259" key="8">
    <source>
        <dbReference type="PROSITE" id="PS50222"/>
    </source>
</evidence>
<name>A0ABD2WJS5_9HYME</name>
<feature type="coiled-coil region" evidence="6">
    <location>
        <begin position="1037"/>
        <end position="1092"/>
    </location>
</feature>
<dbReference type="SUPFAM" id="SSF47473">
    <property type="entry name" value="EF-hand"/>
    <property type="match status" value="2"/>
</dbReference>
<organism evidence="9 10">
    <name type="scientific">Trichogramma kaykai</name>
    <dbReference type="NCBI Taxonomy" id="54128"/>
    <lineage>
        <taxon>Eukaryota</taxon>
        <taxon>Metazoa</taxon>
        <taxon>Ecdysozoa</taxon>
        <taxon>Arthropoda</taxon>
        <taxon>Hexapoda</taxon>
        <taxon>Insecta</taxon>
        <taxon>Pterygota</taxon>
        <taxon>Neoptera</taxon>
        <taxon>Endopterygota</taxon>
        <taxon>Hymenoptera</taxon>
        <taxon>Apocrita</taxon>
        <taxon>Proctotrupomorpha</taxon>
        <taxon>Chalcidoidea</taxon>
        <taxon>Trichogrammatidae</taxon>
        <taxon>Trichogramma</taxon>
    </lineage>
</organism>
<keyword evidence="2" id="KW-0963">Cytoplasm</keyword>
<dbReference type="PANTHER" id="PTHR18905">
    <property type="entry name" value="NINEIN"/>
    <property type="match status" value="1"/>
</dbReference>
<protein>
    <recommendedName>
        <fullName evidence="8">EF-hand domain-containing protein</fullName>
    </recommendedName>
</protein>
<evidence type="ECO:0000256" key="7">
    <source>
        <dbReference type="SAM" id="MobiDB-lite"/>
    </source>
</evidence>
<dbReference type="InterPro" id="IPR018247">
    <property type="entry name" value="EF_Hand_1_Ca_BS"/>
</dbReference>
<dbReference type="InterPro" id="IPR011992">
    <property type="entry name" value="EF-hand-dom_pair"/>
</dbReference>
<keyword evidence="6" id="KW-0175">Coiled coil</keyword>
<evidence type="ECO:0000256" key="4">
    <source>
        <dbReference type="ARBA" id="ARBA00022837"/>
    </source>
</evidence>
<evidence type="ECO:0000313" key="10">
    <source>
        <dbReference type="Proteomes" id="UP001627154"/>
    </source>
</evidence>
<reference evidence="9 10" key="1">
    <citation type="journal article" date="2024" name="bioRxiv">
        <title>A reference genome for Trichogramma kaykai: A tiny desert-dwelling parasitoid wasp with competing sex-ratio distorters.</title>
        <authorList>
            <person name="Culotta J."/>
            <person name="Lindsey A.R."/>
        </authorList>
    </citation>
    <scope>NUCLEOTIDE SEQUENCE [LARGE SCALE GENOMIC DNA]</scope>
    <source>
        <strain evidence="9 10">KSX58</strain>
    </source>
</reference>
<keyword evidence="3" id="KW-0597">Phosphoprotein</keyword>
<comment type="caution">
    <text evidence="9">The sequence shown here is derived from an EMBL/GenBank/DDBJ whole genome shotgun (WGS) entry which is preliminary data.</text>
</comment>
<keyword evidence="5" id="KW-0206">Cytoskeleton</keyword>
<feature type="coiled-coil region" evidence="6">
    <location>
        <begin position="683"/>
        <end position="804"/>
    </location>
</feature>
<feature type="compositionally biased region" description="Low complexity" evidence="7">
    <location>
        <begin position="875"/>
        <end position="887"/>
    </location>
</feature>
<dbReference type="EMBL" id="JBJJXI010000098">
    <property type="protein sequence ID" value="KAL3393310.1"/>
    <property type="molecule type" value="Genomic_DNA"/>
</dbReference>
<keyword evidence="10" id="KW-1185">Reference proteome</keyword>
<sequence>MEEELSDPYEQRLLAAFKSCLPKDQKELDRAGLSLLCSELGLEESQQNALMELVKVETTVSFPTFRDGFLAYLNKKRAETKKNGVVEELENGYTCVDNRLSNEMKLLDNGNHVKIAQNNDKKLQEILKNHGSTVTEGTNSFCEDSILPKQTVEQIFEKLDLDCDGLINLPEFLLFFQNANSKLQEHSVSNWFSQIQKTHEIKMEVLKDIDNHETGVVSRSHITELWKLGGVTEANSLLLDLGCEGPTVNLIELLNALSSELKLHHDVSHDGDKQEYIRLLKGALILYQEEVRNINTTMEHLICERDKLRVDIAAANDRAKALLKEIDDHQSEADRARQQHMLQLRQLEQRHSDNIKDLTDKLQAERDKGKENVHAIELKLFAAQLEESKIKAELATALEDVKALDQENQNQAEKIRRLEGEKNELERQILTLASELKVANLENPESKQIVELTERMRQLQTEMKELRDRNDELHSELESLRNREHDANSVAGGRSTSDENDAPTEVDTEDEEGKPLKRQTRTKAKSTKESQTTNSNEKLGDIIKDLNGLLIRTNFCNECDQVRSNIISLVEQLEQYRSSQLSPGRRRKQVRDLANELANTTNNRTTSCLELSVPQQLSSTNKRISSSNDTINELKLHDNMDSSDLRAYFKTKLATLPYKSSQEWKPSTEELLREVEAKNNMERRKLTDKISELERSLEKLRTEYDQCEEYWVLKLDEERQIFEQEQKENSEKFNELLDKITEYEEQYADDTVKQSTPGRLSPIEERSILEQQYSDLEEEFERWRRHAQIQLDSREMEIQDLKSKLKGKSSVDEEVQCPDEQMKKDYPALYSMLIKNIDEPDSSSTPIPPEVEKEEKKECTQCHKSISVNSECSCKTPPQQQPTTKPQNPSVQSPRKPSSYYYHQSKSNRRDDGRSSKYLHNHHRYFSQQQPHQQTQYQQQHQAAQQYWNDRELRNLQRQKDRLRQEIVKLQTLRAGYPVTMDEHGIFSNLCAKLYAAEQRYKYLQMFYQVQQTEQERIRQVMWKQHMLETADLRCIIKNTENKLNQQIKLYKEQTEKLTKADFLAKELYVENAQLTETIKRLEQHCQILTQDKIDTKTPA</sequence>
<keyword evidence="4" id="KW-0106">Calcium</keyword>
<evidence type="ECO:0000256" key="6">
    <source>
        <dbReference type="SAM" id="Coils"/>
    </source>
</evidence>
<proteinExistence type="predicted"/>
<feature type="region of interest" description="Disordered" evidence="7">
    <location>
        <begin position="870"/>
        <end position="916"/>
    </location>
</feature>
<dbReference type="PROSITE" id="PS50222">
    <property type="entry name" value="EF_HAND_2"/>
    <property type="match status" value="1"/>
</dbReference>
<evidence type="ECO:0000256" key="3">
    <source>
        <dbReference type="ARBA" id="ARBA00022553"/>
    </source>
</evidence>
<feature type="region of interest" description="Disordered" evidence="7">
    <location>
        <begin position="804"/>
        <end position="823"/>
    </location>
</feature>
<evidence type="ECO:0000256" key="1">
    <source>
        <dbReference type="ARBA" id="ARBA00004300"/>
    </source>
</evidence>
<feature type="domain" description="EF-hand" evidence="8">
    <location>
        <begin position="147"/>
        <end position="182"/>
    </location>
</feature>
<feature type="compositionally biased region" description="Basic residues" evidence="7">
    <location>
        <begin position="516"/>
        <end position="525"/>
    </location>
</feature>
<gene>
    <name evidence="9" type="ORF">TKK_012192</name>
</gene>
<feature type="compositionally biased region" description="Polar residues" evidence="7">
    <location>
        <begin position="888"/>
        <end position="905"/>
    </location>
</feature>
<dbReference type="PROSITE" id="PS00018">
    <property type="entry name" value="EF_HAND_1"/>
    <property type="match status" value="1"/>
</dbReference>
<dbReference type="AlphaFoldDB" id="A0ABD2WJS5"/>
<dbReference type="PANTHER" id="PTHR18905:SF13">
    <property type="entry name" value="NON-CENTROSOMAL MICROTUBULE ARRAY"/>
    <property type="match status" value="1"/>
</dbReference>
<evidence type="ECO:0000313" key="9">
    <source>
        <dbReference type="EMBL" id="KAL3393310.1"/>
    </source>
</evidence>
<dbReference type="Gene3D" id="1.10.238.10">
    <property type="entry name" value="EF-hand"/>
    <property type="match status" value="1"/>
</dbReference>
<dbReference type="Proteomes" id="UP001627154">
    <property type="component" value="Unassembled WGS sequence"/>
</dbReference>
<accession>A0ABD2WJS5</accession>